<dbReference type="STRING" id="1097556.R4X9U5"/>
<dbReference type="eggNOG" id="KOG3373">
    <property type="taxonomic scope" value="Eukaryota"/>
</dbReference>
<dbReference type="GO" id="GO:0005739">
    <property type="term" value="C:mitochondrion"/>
    <property type="evidence" value="ECO:0007669"/>
    <property type="project" value="UniProtKB-SubCell"/>
</dbReference>
<dbReference type="NCBIfam" id="NF002270">
    <property type="entry name" value="PRK01202.1"/>
    <property type="match status" value="1"/>
</dbReference>
<sequence>MASKSSSSVYIEEVQLTSKVRKAYTPQHEWISVDTETKIGTVGVTEYAQKALGDVVYCEVIDAGTAVEKGENLGAVESVKSASDIYAPISGEVIEMNEQLKDKPGNINKGAETDGWLCKIKVGDGFESELEDLLDDAKYKEHCAGEH</sequence>
<dbReference type="SUPFAM" id="SSF51230">
    <property type="entry name" value="Single hybrid motif"/>
    <property type="match status" value="1"/>
</dbReference>
<evidence type="ECO:0000256" key="5">
    <source>
        <dbReference type="RuleBase" id="RU364055"/>
    </source>
</evidence>
<dbReference type="Pfam" id="PF01597">
    <property type="entry name" value="GCV_H"/>
    <property type="match status" value="1"/>
</dbReference>
<dbReference type="GO" id="GO:0009249">
    <property type="term" value="P:protein lipoylation"/>
    <property type="evidence" value="ECO:0007669"/>
    <property type="project" value="TreeGrafter"/>
</dbReference>
<dbReference type="InterPro" id="IPR033753">
    <property type="entry name" value="GCV_H/Fam206"/>
</dbReference>
<dbReference type="Gene3D" id="2.40.50.100">
    <property type="match status" value="1"/>
</dbReference>
<feature type="modified residue" description="N6-lipoyllysine" evidence="4">
    <location>
        <position position="80"/>
    </location>
</feature>
<accession>R4X9U5</accession>
<dbReference type="GO" id="GO:0019464">
    <property type="term" value="P:glycine decarboxylation via glycine cleavage system"/>
    <property type="evidence" value="ECO:0007669"/>
    <property type="project" value="UniProtKB-UniRule"/>
</dbReference>
<dbReference type="HAMAP" id="MF_00272">
    <property type="entry name" value="GcvH"/>
    <property type="match status" value="1"/>
</dbReference>
<dbReference type="PANTHER" id="PTHR11715:SF3">
    <property type="entry name" value="GLYCINE CLEAVAGE SYSTEM H PROTEIN-RELATED"/>
    <property type="match status" value="1"/>
</dbReference>
<proteinExistence type="inferred from homology"/>
<dbReference type="EMBL" id="CAHR02000075">
    <property type="protein sequence ID" value="CCG82252.1"/>
    <property type="molecule type" value="Genomic_DNA"/>
</dbReference>
<evidence type="ECO:0000256" key="1">
    <source>
        <dbReference type="ARBA" id="ARBA00009249"/>
    </source>
</evidence>
<dbReference type="GO" id="GO:0005960">
    <property type="term" value="C:glycine cleavage complex"/>
    <property type="evidence" value="ECO:0007669"/>
    <property type="project" value="UniProtKB-UniRule"/>
</dbReference>
<evidence type="ECO:0000313" key="7">
    <source>
        <dbReference type="EMBL" id="CCG82252.1"/>
    </source>
</evidence>
<evidence type="ECO:0000256" key="2">
    <source>
        <dbReference type="ARBA" id="ARBA00022823"/>
    </source>
</evidence>
<reference evidence="7 8" key="1">
    <citation type="journal article" date="2013" name="MBio">
        <title>Genome sequencing of the plant pathogen Taphrina deformans, the causal agent of peach leaf curl.</title>
        <authorList>
            <person name="Cisse O.H."/>
            <person name="Almeida J.M.G.C.F."/>
            <person name="Fonseca A."/>
            <person name="Kumar A.A."/>
            <person name="Salojaervi J."/>
            <person name="Overmyer K."/>
            <person name="Hauser P.M."/>
            <person name="Pagni M."/>
        </authorList>
    </citation>
    <scope>NUCLEOTIDE SEQUENCE [LARGE SCALE GENOMIC DNA]</scope>
    <source>
        <strain evidence="8">PYCC 5710 / ATCC 11124 / CBS 356.35 / IMI 108563 / JCM 9778 / NBRC 8474</strain>
    </source>
</reference>
<dbReference type="InterPro" id="IPR002930">
    <property type="entry name" value="GCV_H"/>
</dbReference>
<dbReference type="InterPro" id="IPR000089">
    <property type="entry name" value="Biotin_lipoyl"/>
</dbReference>
<keyword evidence="2 4" id="KW-0450">Lipoyl</keyword>
<dbReference type="InterPro" id="IPR003016">
    <property type="entry name" value="2-oxoA_DH_lipoyl-BS"/>
</dbReference>
<comment type="caution">
    <text evidence="7">The sequence shown here is derived from an EMBL/GenBank/DDBJ whole genome shotgun (WGS) entry which is preliminary data.</text>
</comment>
<evidence type="ECO:0000259" key="6">
    <source>
        <dbReference type="PROSITE" id="PS50968"/>
    </source>
</evidence>
<organism evidence="7 8">
    <name type="scientific">Taphrina deformans (strain PYCC 5710 / ATCC 11124 / CBS 356.35 / IMI 108563 / JCM 9778 / NBRC 8474)</name>
    <name type="common">Peach leaf curl fungus</name>
    <name type="synonym">Lalaria deformans</name>
    <dbReference type="NCBI Taxonomy" id="1097556"/>
    <lineage>
        <taxon>Eukaryota</taxon>
        <taxon>Fungi</taxon>
        <taxon>Dikarya</taxon>
        <taxon>Ascomycota</taxon>
        <taxon>Taphrinomycotina</taxon>
        <taxon>Taphrinomycetes</taxon>
        <taxon>Taphrinales</taxon>
        <taxon>Taphrinaceae</taxon>
        <taxon>Taphrina</taxon>
    </lineage>
</organism>
<gene>
    <name evidence="7" type="ORF">TAPDE_002260</name>
</gene>
<comment type="cofactor">
    <cofactor evidence="5">
        <name>(R)-lipoate</name>
        <dbReference type="ChEBI" id="CHEBI:83088"/>
    </cofactor>
    <text evidence="5">Binds 1 lipoyl cofactor covalently.</text>
</comment>
<dbReference type="PROSITE" id="PS00189">
    <property type="entry name" value="LIPOYL"/>
    <property type="match status" value="1"/>
</dbReference>
<dbReference type="VEuPathDB" id="FungiDB:TAPDE_002260"/>
<evidence type="ECO:0000256" key="4">
    <source>
        <dbReference type="PIRSR" id="PIRSR617453-50"/>
    </source>
</evidence>
<comment type="subunit">
    <text evidence="5">The glycine cleavage system is composed of four proteins: P, T, L and H.</text>
</comment>
<keyword evidence="3 5" id="KW-0809">Transit peptide</keyword>
<evidence type="ECO:0000313" key="8">
    <source>
        <dbReference type="Proteomes" id="UP000013776"/>
    </source>
</evidence>
<comment type="function">
    <text evidence="5">The H protein shuttles the methylamine group of glycine from the P protein to the T protein.</text>
</comment>
<dbReference type="Proteomes" id="UP000013776">
    <property type="component" value="Unassembled WGS sequence"/>
</dbReference>
<keyword evidence="8" id="KW-1185">Reference proteome</keyword>
<name>R4X9U5_TAPDE</name>
<dbReference type="PROSITE" id="PS50968">
    <property type="entry name" value="BIOTINYL_LIPOYL"/>
    <property type="match status" value="1"/>
</dbReference>
<comment type="similarity">
    <text evidence="1 5">Belongs to the GcvH family.</text>
</comment>
<evidence type="ECO:0000256" key="3">
    <source>
        <dbReference type="ARBA" id="ARBA00022946"/>
    </source>
</evidence>
<dbReference type="InterPro" id="IPR011053">
    <property type="entry name" value="Single_hybrid_motif"/>
</dbReference>
<dbReference type="NCBIfam" id="TIGR00527">
    <property type="entry name" value="gcvH"/>
    <property type="match status" value="1"/>
</dbReference>
<feature type="domain" description="Lipoyl-binding" evidence="6">
    <location>
        <begin position="39"/>
        <end position="121"/>
    </location>
</feature>
<dbReference type="CDD" id="cd06848">
    <property type="entry name" value="GCS_H"/>
    <property type="match status" value="1"/>
</dbReference>
<keyword evidence="5" id="KW-0496">Mitochondrion</keyword>
<dbReference type="AlphaFoldDB" id="R4X9U5"/>
<dbReference type="PANTHER" id="PTHR11715">
    <property type="entry name" value="GLYCINE CLEAVAGE SYSTEM H PROTEIN"/>
    <property type="match status" value="1"/>
</dbReference>
<dbReference type="OrthoDB" id="10264154at2759"/>
<protein>
    <recommendedName>
        <fullName evidence="5">Glycine cleavage system H protein</fullName>
    </recommendedName>
</protein>
<dbReference type="InterPro" id="IPR017453">
    <property type="entry name" value="GCV_H_sub"/>
</dbReference>
<comment type="subcellular location">
    <subcellularLocation>
        <location evidence="5">Mitochondrion</location>
    </subcellularLocation>
</comment>